<dbReference type="InterPro" id="IPR007361">
    <property type="entry name" value="DUF427"/>
</dbReference>
<organism evidence="3 4">
    <name type="scientific">Arthrobotrys musiformis</name>
    <dbReference type="NCBI Taxonomy" id="47236"/>
    <lineage>
        <taxon>Eukaryota</taxon>
        <taxon>Fungi</taxon>
        <taxon>Dikarya</taxon>
        <taxon>Ascomycota</taxon>
        <taxon>Pezizomycotina</taxon>
        <taxon>Orbiliomycetes</taxon>
        <taxon>Orbiliales</taxon>
        <taxon>Orbiliaceae</taxon>
        <taxon>Arthrobotrys</taxon>
    </lineage>
</organism>
<protein>
    <recommendedName>
        <fullName evidence="2">DUF427 domain-containing protein</fullName>
    </recommendedName>
</protein>
<keyword evidence="4" id="KW-1185">Reference proteome</keyword>
<proteinExistence type="predicted"/>
<comment type="caution">
    <text evidence="3">The sequence shown here is derived from an EMBL/GenBank/DDBJ whole genome shotgun (WGS) entry which is preliminary data.</text>
</comment>
<reference evidence="3 4" key="1">
    <citation type="submission" date="2023-08" db="EMBL/GenBank/DDBJ databases">
        <authorList>
            <person name="Palmer J.M."/>
        </authorList>
    </citation>
    <scope>NUCLEOTIDE SEQUENCE [LARGE SCALE GENOMIC DNA]</scope>
    <source>
        <strain evidence="3 4">TWF481</strain>
    </source>
</reference>
<dbReference type="EMBL" id="JAVHJL010000005">
    <property type="protein sequence ID" value="KAK6503394.1"/>
    <property type="molecule type" value="Genomic_DNA"/>
</dbReference>
<evidence type="ECO:0000259" key="2">
    <source>
        <dbReference type="Pfam" id="PF04248"/>
    </source>
</evidence>
<dbReference type="AlphaFoldDB" id="A0AAV9W952"/>
<feature type="compositionally biased region" description="Basic and acidic residues" evidence="1">
    <location>
        <begin position="42"/>
        <end position="108"/>
    </location>
</feature>
<evidence type="ECO:0000256" key="1">
    <source>
        <dbReference type="SAM" id="MobiDB-lite"/>
    </source>
</evidence>
<dbReference type="InterPro" id="IPR038694">
    <property type="entry name" value="DUF427_sf"/>
</dbReference>
<evidence type="ECO:0000313" key="4">
    <source>
        <dbReference type="Proteomes" id="UP001370758"/>
    </source>
</evidence>
<dbReference type="Gene3D" id="2.170.150.40">
    <property type="entry name" value="Domain of unknown function (DUF427)"/>
    <property type="match status" value="1"/>
</dbReference>
<dbReference type="Proteomes" id="UP001370758">
    <property type="component" value="Unassembled WGS sequence"/>
</dbReference>
<sequence>MDAISSEAIVFGATETPEIQSAQDPVAAIETPQDGTGQPQNETEKSKDGTEKPEDGTEKPEDGTEKPEDGTEKPEDGTEKPKDGIEKPKDGAEKPKDGTEKPKDETRTIPRVVVTDPVDSSDYLEKIGTYKSDFPRIGHYEICEKRIRAWLRGEILLDTDRAVFVWENSFFPALYVPRSCIFDRAKEGARIKRCGNSKRNMDLVRLLIMHDLADHVQADWAVLVDRQYICDAILIVDGRLKGYIRIPFKSVDEWREHENVIVGYPKDPYKAVSLNQCSRLVEFRIGTENFKSDQTVVLTQKGYPPRFYFMRDIFKVKLPSGQKLAARDPRKNGKAFFCPYKGQAVLFDLETETKDYRNLCWRFICPPPDVHDIKDRYCFNTRLLDSITVDGVPLLIGPRPGDYGMSEQERAMFFYDA</sequence>
<evidence type="ECO:0000313" key="3">
    <source>
        <dbReference type="EMBL" id="KAK6503394.1"/>
    </source>
</evidence>
<feature type="region of interest" description="Disordered" evidence="1">
    <location>
        <begin position="1"/>
        <end position="110"/>
    </location>
</feature>
<name>A0AAV9W952_9PEZI</name>
<feature type="domain" description="DUF427" evidence="2">
    <location>
        <begin position="291"/>
        <end position="380"/>
    </location>
</feature>
<dbReference type="Pfam" id="PF04248">
    <property type="entry name" value="NTP_transf_9"/>
    <property type="match status" value="1"/>
</dbReference>
<gene>
    <name evidence="3" type="ORF">TWF481_008414</name>
</gene>
<accession>A0AAV9W952</accession>